<dbReference type="AlphaFoldDB" id="A0A645DQC3"/>
<proteinExistence type="predicted"/>
<protein>
    <recommendedName>
        <fullName evidence="2">Transglutaminase-like domain-containing protein</fullName>
    </recommendedName>
</protein>
<accession>A0A645DQC3</accession>
<comment type="caution">
    <text evidence="1">The sequence shown here is derived from an EMBL/GenBank/DDBJ whole genome shotgun (WGS) entry which is preliminary data.</text>
</comment>
<dbReference type="EMBL" id="VSSQ01038515">
    <property type="protein sequence ID" value="MPM91465.1"/>
    <property type="molecule type" value="Genomic_DNA"/>
</dbReference>
<gene>
    <name evidence="1" type="ORF">SDC9_138595</name>
</gene>
<organism evidence="1">
    <name type="scientific">bioreactor metagenome</name>
    <dbReference type="NCBI Taxonomy" id="1076179"/>
    <lineage>
        <taxon>unclassified sequences</taxon>
        <taxon>metagenomes</taxon>
        <taxon>ecological metagenomes</taxon>
    </lineage>
</organism>
<evidence type="ECO:0000313" key="1">
    <source>
        <dbReference type="EMBL" id="MPM91465.1"/>
    </source>
</evidence>
<name>A0A645DQC3_9ZZZZ</name>
<evidence type="ECO:0008006" key="2">
    <source>
        <dbReference type="Google" id="ProtNLM"/>
    </source>
</evidence>
<reference evidence="1" key="1">
    <citation type="submission" date="2019-08" db="EMBL/GenBank/DDBJ databases">
        <authorList>
            <person name="Kucharzyk K."/>
            <person name="Murdoch R.W."/>
            <person name="Higgins S."/>
            <person name="Loffler F."/>
        </authorList>
    </citation>
    <scope>NUCLEOTIDE SEQUENCE</scope>
</reference>
<sequence>MPYNEVKVQEIERSLPEPDTKIYLSAFIGGGVCRHQALLTGYLLERLSKEGLVGGKVSIDRNYVPDEGGHAWVRYTNSAGDVFILDSAQRYIGRLDEISEDRWFYERPEDTNLRLRILMQVRRWFLGPNI</sequence>